<comment type="caution">
    <text evidence="14">The sequence shown here is derived from an EMBL/GenBank/DDBJ whole genome shotgun (WGS) entry which is preliminary data.</text>
</comment>
<comment type="catalytic activity">
    <reaction evidence="11">
        <text>a uridine in tRNA + S-adenosyl-L-methionine = a 3-[(3S)-3-amino-3-carboxypropyl]uridine in tRNA + S-methyl-5'-thioadenosine + H(+)</text>
        <dbReference type="Rhea" id="RHEA:62432"/>
        <dbReference type="Rhea" id="RHEA-COMP:13339"/>
        <dbReference type="Rhea" id="RHEA-COMP:16092"/>
        <dbReference type="ChEBI" id="CHEBI:15378"/>
        <dbReference type="ChEBI" id="CHEBI:17509"/>
        <dbReference type="ChEBI" id="CHEBI:59789"/>
        <dbReference type="ChEBI" id="CHEBI:65315"/>
        <dbReference type="ChEBI" id="CHEBI:82930"/>
        <dbReference type="EC" id="2.5.1.25"/>
    </reaction>
</comment>
<comment type="subcellular location">
    <subcellularLocation>
        <location evidence="1">Nucleus</location>
    </subcellularLocation>
</comment>
<feature type="region of interest" description="Disordered" evidence="12">
    <location>
        <begin position="1"/>
        <end position="41"/>
    </location>
</feature>
<feature type="region of interest" description="Disordered" evidence="12">
    <location>
        <begin position="273"/>
        <end position="303"/>
    </location>
</feature>
<dbReference type="OrthoDB" id="660555at2759"/>
<evidence type="ECO:0000256" key="5">
    <source>
        <dbReference type="ARBA" id="ARBA00022694"/>
    </source>
</evidence>
<evidence type="ECO:0000256" key="1">
    <source>
        <dbReference type="ARBA" id="ARBA00004123"/>
    </source>
</evidence>
<dbReference type="PANTHER" id="PTHR15627">
    <property type="entry name" value="NATURAL KILLER CELL-SPECIFIC ANTIGEN KLIP1"/>
    <property type="match status" value="1"/>
</dbReference>
<dbReference type="Pfam" id="PF03942">
    <property type="entry name" value="DTW"/>
    <property type="match status" value="1"/>
</dbReference>
<keyword evidence="3" id="KW-0808">Transferase</keyword>
<sequence>MASPAEKAPAAIQKDNVEGSTILPYKRESSSQTDEEDAKRSRIVSPFDDLNIDDDTILHKVTTRNLCPQCNKMMKYFCYRCFCTVGMDRSEIPFIKLPVHLDVIKHEQELDGKSTAIHSRVIANEDVDIHLWRNMPEFESPERTLLLFPGPDAKQLKDIPRDAFDRVAVIDGTWKQAKKIVRETPALQKFQKVTIAPRKTYFWRYQQLSENHLATIEAIYYFYKEYEEAYENSRGRYDNLLFFYRFFYNLIQEKYRSGTKEFCHRHRQGYIQYDASSDQKQQEDTKGSAKEEPKTSGESKSPE</sequence>
<evidence type="ECO:0000256" key="11">
    <source>
        <dbReference type="ARBA" id="ARBA00048718"/>
    </source>
</evidence>
<protein>
    <recommendedName>
        <fullName evidence="9">tRNA-uridine aminocarboxypropyltransferase 1</fullName>
        <ecNumber evidence="2">2.5.1.25</ecNumber>
    </recommendedName>
    <alternativeName>
        <fullName evidence="10">DTW domain-containing protein 1</fullName>
    </alternativeName>
</protein>
<gene>
    <name evidence="14" type="ORF">BCR43DRAFT_476775</name>
</gene>
<evidence type="ECO:0000313" key="15">
    <source>
        <dbReference type="Proteomes" id="UP000242180"/>
    </source>
</evidence>
<keyword evidence="15" id="KW-1185">Reference proteome</keyword>
<dbReference type="InterPro" id="IPR005636">
    <property type="entry name" value="DTW"/>
</dbReference>
<dbReference type="AlphaFoldDB" id="A0A1X2H8G1"/>
<evidence type="ECO:0000313" key="14">
    <source>
        <dbReference type="EMBL" id="ORY94859.1"/>
    </source>
</evidence>
<comment type="function">
    <text evidence="7">Catalyzes the formation of 3-(3-amino-3-carboxypropyl)uridine (acp3U) at position 20 in the D-loop of several cytoplasmic tRNAs (acp3U(20)).</text>
</comment>
<dbReference type="GO" id="GO:0016432">
    <property type="term" value="F:tRNA-uridine aminocarboxypropyltransferase activity"/>
    <property type="evidence" value="ECO:0007669"/>
    <property type="project" value="UniProtKB-EC"/>
</dbReference>
<dbReference type="GO" id="GO:0005634">
    <property type="term" value="C:nucleus"/>
    <property type="evidence" value="ECO:0007669"/>
    <property type="project" value="UniProtKB-SubCell"/>
</dbReference>
<feature type="domain" description="DTW" evidence="13">
    <location>
        <begin position="74"/>
        <end position="256"/>
    </location>
</feature>
<evidence type="ECO:0000256" key="4">
    <source>
        <dbReference type="ARBA" id="ARBA00022691"/>
    </source>
</evidence>
<keyword evidence="5" id="KW-0819">tRNA processing</keyword>
<name>A0A1X2H8G1_SYNRA</name>
<evidence type="ECO:0000256" key="8">
    <source>
        <dbReference type="ARBA" id="ARBA00038290"/>
    </source>
</evidence>
<dbReference type="PANTHER" id="PTHR15627:SF8">
    <property type="entry name" value="TRNA-URIDINE AMINOCARBOXYPROPYLTRANSFERASE 1"/>
    <property type="match status" value="1"/>
</dbReference>
<dbReference type="GO" id="GO:0008033">
    <property type="term" value="P:tRNA processing"/>
    <property type="evidence" value="ECO:0007669"/>
    <property type="project" value="UniProtKB-KW"/>
</dbReference>
<dbReference type="SMART" id="SM01144">
    <property type="entry name" value="DTW"/>
    <property type="match status" value="1"/>
</dbReference>
<accession>A0A1X2H8G1</accession>
<evidence type="ECO:0000256" key="2">
    <source>
        <dbReference type="ARBA" id="ARBA00012386"/>
    </source>
</evidence>
<evidence type="ECO:0000256" key="9">
    <source>
        <dbReference type="ARBA" id="ARBA00039242"/>
    </source>
</evidence>
<dbReference type="EC" id="2.5.1.25" evidence="2"/>
<keyword evidence="6" id="KW-0539">Nucleus</keyword>
<reference evidence="14 15" key="1">
    <citation type="submission" date="2016-07" db="EMBL/GenBank/DDBJ databases">
        <title>Pervasive Adenine N6-methylation of Active Genes in Fungi.</title>
        <authorList>
            <consortium name="DOE Joint Genome Institute"/>
            <person name="Mondo S.J."/>
            <person name="Dannebaum R.O."/>
            <person name="Kuo R.C."/>
            <person name="Labutti K."/>
            <person name="Haridas S."/>
            <person name="Kuo A."/>
            <person name="Salamov A."/>
            <person name="Ahrendt S.R."/>
            <person name="Lipzen A."/>
            <person name="Sullivan W."/>
            <person name="Andreopoulos W.B."/>
            <person name="Clum A."/>
            <person name="Lindquist E."/>
            <person name="Daum C."/>
            <person name="Ramamoorthy G.K."/>
            <person name="Gryganskyi A."/>
            <person name="Culley D."/>
            <person name="Magnuson J.K."/>
            <person name="James T.Y."/>
            <person name="O'Malley M.A."/>
            <person name="Stajich J.E."/>
            <person name="Spatafora J.W."/>
            <person name="Visel A."/>
            <person name="Grigoriev I.V."/>
        </authorList>
    </citation>
    <scope>NUCLEOTIDE SEQUENCE [LARGE SCALE GENOMIC DNA]</scope>
    <source>
        <strain evidence="14 15">NRRL 2496</strain>
    </source>
</reference>
<evidence type="ECO:0000256" key="10">
    <source>
        <dbReference type="ARBA" id="ARBA00042508"/>
    </source>
</evidence>
<proteinExistence type="inferred from homology"/>
<evidence type="ECO:0000256" key="3">
    <source>
        <dbReference type="ARBA" id="ARBA00022679"/>
    </source>
</evidence>
<dbReference type="EMBL" id="MCGN01000007">
    <property type="protein sequence ID" value="ORY94859.1"/>
    <property type="molecule type" value="Genomic_DNA"/>
</dbReference>
<evidence type="ECO:0000256" key="6">
    <source>
        <dbReference type="ARBA" id="ARBA00023242"/>
    </source>
</evidence>
<dbReference type="InterPro" id="IPR051521">
    <property type="entry name" value="tRNA_Mod/Golgi_Maint"/>
</dbReference>
<evidence type="ECO:0000259" key="13">
    <source>
        <dbReference type="SMART" id="SM01144"/>
    </source>
</evidence>
<evidence type="ECO:0000256" key="7">
    <source>
        <dbReference type="ARBA" id="ARBA00037050"/>
    </source>
</evidence>
<dbReference type="STRING" id="13706.A0A1X2H8G1"/>
<evidence type="ECO:0000256" key="12">
    <source>
        <dbReference type="SAM" id="MobiDB-lite"/>
    </source>
</evidence>
<dbReference type="OMA" id="VNAWGLN"/>
<dbReference type="Proteomes" id="UP000242180">
    <property type="component" value="Unassembled WGS sequence"/>
</dbReference>
<organism evidence="14 15">
    <name type="scientific">Syncephalastrum racemosum</name>
    <name type="common">Filamentous fungus</name>
    <dbReference type="NCBI Taxonomy" id="13706"/>
    <lineage>
        <taxon>Eukaryota</taxon>
        <taxon>Fungi</taxon>
        <taxon>Fungi incertae sedis</taxon>
        <taxon>Mucoromycota</taxon>
        <taxon>Mucoromycotina</taxon>
        <taxon>Mucoromycetes</taxon>
        <taxon>Mucorales</taxon>
        <taxon>Syncephalastraceae</taxon>
        <taxon>Syncephalastrum</taxon>
    </lineage>
</organism>
<keyword evidence="4" id="KW-0949">S-adenosyl-L-methionine</keyword>
<feature type="compositionally biased region" description="Basic and acidic residues" evidence="12">
    <location>
        <begin position="280"/>
        <end position="303"/>
    </location>
</feature>
<dbReference type="InParanoid" id="A0A1X2H8G1"/>
<comment type="similarity">
    <text evidence="8">Belongs to the TDD superfamily. DTWD1 family.</text>
</comment>